<dbReference type="Proteomes" id="UP001049176">
    <property type="component" value="Chromosome 2"/>
</dbReference>
<sequence length="136" mass="14957">MRRGRGHGPGSPGGRLFSTTKQDAGEVVATSQSQGEGGNVKIITYDLLKPKTQIPNPTTIIIDVREPTEVRNGMIPTAVNIPLTTLHDSLKYSSEEFKKLYGVSKPERNQEITFYCYKGLRSRVASDIAVMNGFTK</sequence>
<dbReference type="SUPFAM" id="SSF52821">
    <property type="entry name" value="Rhodanese/Cell cycle control phosphatase"/>
    <property type="match status" value="1"/>
</dbReference>
<name>A0A9P7V0B0_9AGAR</name>
<dbReference type="GO" id="GO:0005739">
    <property type="term" value="C:mitochondrion"/>
    <property type="evidence" value="ECO:0007669"/>
    <property type="project" value="TreeGrafter"/>
</dbReference>
<dbReference type="AlphaFoldDB" id="A0A9P7V0B0"/>
<proteinExistence type="predicted"/>
<dbReference type="PANTHER" id="PTHR44086">
    <property type="entry name" value="THIOSULFATE SULFURTRANSFERASE RDL2, MITOCHONDRIAL-RELATED"/>
    <property type="match status" value="1"/>
</dbReference>
<keyword evidence="4" id="KW-1185">Reference proteome</keyword>
<dbReference type="PROSITE" id="PS50206">
    <property type="entry name" value="RHODANESE_3"/>
    <property type="match status" value="1"/>
</dbReference>
<dbReference type="PANTHER" id="PTHR44086:SF10">
    <property type="entry name" value="THIOSULFATE SULFURTRANSFERASE_RHODANESE-LIKE DOMAIN-CONTAINING PROTEIN 3"/>
    <property type="match status" value="1"/>
</dbReference>
<dbReference type="GeneID" id="66074311"/>
<dbReference type="EMBL" id="CM032182">
    <property type="protein sequence ID" value="KAG7097924.1"/>
    <property type="molecule type" value="Genomic_DNA"/>
</dbReference>
<evidence type="ECO:0000256" key="1">
    <source>
        <dbReference type="SAM" id="MobiDB-lite"/>
    </source>
</evidence>
<dbReference type="Pfam" id="PF00581">
    <property type="entry name" value="Rhodanese"/>
    <property type="match status" value="1"/>
</dbReference>
<dbReference type="GO" id="GO:0004792">
    <property type="term" value="F:thiosulfate-cyanide sulfurtransferase activity"/>
    <property type="evidence" value="ECO:0007669"/>
    <property type="project" value="TreeGrafter"/>
</dbReference>
<reference evidence="3" key="1">
    <citation type="journal article" date="2021" name="Genome Biol. Evol.">
        <title>The assembled and annotated genome of the fairy-ring fungus Marasmius oreades.</title>
        <authorList>
            <person name="Hiltunen M."/>
            <person name="Ament-Velasquez S.L."/>
            <person name="Johannesson H."/>
        </authorList>
    </citation>
    <scope>NUCLEOTIDE SEQUENCE</scope>
    <source>
        <strain evidence="3">03SP1</strain>
    </source>
</reference>
<evidence type="ECO:0000313" key="3">
    <source>
        <dbReference type="EMBL" id="KAG7097924.1"/>
    </source>
</evidence>
<accession>A0A9P7V0B0</accession>
<feature type="domain" description="Rhodanese" evidence="2">
    <location>
        <begin position="55"/>
        <end position="136"/>
    </location>
</feature>
<feature type="region of interest" description="Disordered" evidence="1">
    <location>
        <begin position="1"/>
        <end position="34"/>
    </location>
</feature>
<organism evidence="3 4">
    <name type="scientific">Marasmius oreades</name>
    <name type="common">fairy-ring Marasmius</name>
    <dbReference type="NCBI Taxonomy" id="181124"/>
    <lineage>
        <taxon>Eukaryota</taxon>
        <taxon>Fungi</taxon>
        <taxon>Dikarya</taxon>
        <taxon>Basidiomycota</taxon>
        <taxon>Agaricomycotina</taxon>
        <taxon>Agaricomycetes</taxon>
        <taxon>Agaricomycetidae</taxon>
        <taxon>Agaricales</taxon>
        <taxon>Marasmiineae</taxon>
        <taxon>Marasmiaceae</taxon>
        <taxon>Marasmius</taxon>
    </lineage>
</organism>
<evidence type="ECO:0000313" key="4">
    <source>
        <dbReference type="Proteomes" id="UP001049176"/>
    </source>
</evidence>
<dbReference type="RefSeq" id="XP_043014394.1">
    <property type="nucleotide sequence ID" value="XM_043149786.1"/>
</dbReference>
<protein>
    <recommendedName>
        <fullName evidence="2">Rhodanese domain-containing protein</fullName>
    </recommendedName>
</protein>
<dbReference type="InterPro" id="IPR001763">
    <property type="entry name" value="Rhodanese-like_dom"/>
</dbReference>
<dbReference type="InterPro" id="IPR036873">
    <property type="entry name" value="Rhodanese-like_dom_sf"/>
</dbReference>
<comment type="caution">
    <text evidence="3">The sequence shown here is derived from an EMBL/GenBank/DDBJ whole genome shotgun (WGS) entry which is preliminary data.</text>
</comment>
<evidence type="ECO:0000259" key="2">
    <source>
        <dbReference type="PROSITE" id="PS50206"/>
    </source>
</evidence>
<dbReference type="Gene3D" id="3.40.250.10">
    <property type="entry name" value="Rhodanese-like domain"/>
    <property type="match status" value="1"/>
</dbReference>
<gene>
    <name evidence="3" type="ORF">E1B28_005235</name>
</gene>
<dbReference type="KEGG" id="more:E1B28_005235"/>
<dbReference type="OrthoDB" id="566238at2759"/>